<dbReference type="SUPFAM" id="SSF81383">
    <property type="entry name" value="F-box domain"/>
    <property type="match status" value="1"/>
</dbReference>
<dbReference type="EMBL" id="OX459125">
    <property type="protein sequence ID" value="CAI9115340.1"/>
    <property type="molecule type" value="Genomic_DNA"/>
</dbReference>
<dbReference type="InterPro" id="IPR001810">
    <property type="entry name" value="F-box_dom"/>
</dbReference>
<dbReference type="Pfam" id="PF00646">
    <property type="entry name" value="F-box"/>
    <property type="match status" value="1"/>
</dbReference>
<reference evidence="2" key="1">
    <citation type="submission" date="2023-03" db="EMBL/GenBank/DDBJ databases">
        <authorList>
            <person name="Julca I."/>
        </authorList>
    </citation>
    <scope>NUCLEOTIDE SEQUENCE</scope>
</reference>
<dbReference type="PANTHER" id="PTHR31111:SF138">
    <property type="entry name" value="F-BOX ASSOCIATED DOMAIN-CONTAINING PROTEIN"/>
    <property type="match status" value="1"/>
</dbReference>
<name>A0AAV1E580_OLDCO</name>
<dbReference type="Pfam" id="PF08268">
    <property type="entry name" value="FBA_3"/>
    <property type="match status" value="1"/>
</dbReference>
<dbReference type="Proteomes" id="UP001161247">
    <property type="component" value="Chromosome 8"/>
</dbReference>
<dbReference type="SMART" id="SM00256">
    <property type="entry name" value="FBOX"/>
    <property type="match status" value="1"/>
</dbReference>
<evidence type="ECO:0000313" key="3">
    <source>
        <dbReference type="Proteomes" id="UP001161247"/>
    </source>
</evidence>
<dbReference type="PANTHER" id="PTHR31111">
    <property type="entry name" value="BNAA05G37150D PROTEIN-RELATED"/>
    <property type="match status" value="1"/>
</dbReference>
<protein>
    <submittedName>
        <fullName evidence="2">OLC1v1016221C1</fullName>
    </submittedName>
</protein>
<dbReference type="PROSITE" id="PS50181">
    <property type="entry name" value="FBOX"/>
    <property type="match status" value="1"/>
</dbReference>
<feature type="domain" description="F-box" evidence="1">
    <location>
        <begin position="3"/>
        <end position="49"/>
    </location>
</feature>
<gene>
    <name evidence="2" type="ORF">OLC1_LOCUS21887</name>
</gene>
<proteinExistence type="predicted"/>
<keyword evidence="3" id="KW-1185">Reference proteome</keyword>
<dbReference type="InterPro" id="IPR017451">
    <property type="entry name" value="F-box-assoc_interact_dom"/>
</dbReference>
<dbReference type="InterPro" id="IPR036047">
    <property type="entry name" value="F-box-like_dom_sf"/>
</dbReference>
<dbReference type="CDD" id="cd22157">
    <property type="entry name" value="F-box_AtFBW1-like"/>
    <property type="match status" value="1"/>
</dbReference>
<sequence length="435" mass="49825">MEKAETHQFPEDLIFNVLAWLPAKSLMRFKTVCKSWQALILDPYFVESHHTISRPRRPDSSYLVFLMATAQQGVVYHSVSSFNGKPQWGIFPAKPDGVFSNQLPLHTFKAANDGYDGYGMRCTNIVNGLICIWVSPFQFELLNLTTREKVALPRLETPNYRHARDFYPSYYLGFDPSKKQYKVLFRGETGQYFIITFSNSTCMSWKKVESKPQCGLLAVANTCVDGAIYWNVKDSRAVQYFEVGEEKFKVLHIPDRAGEDDEVHQTEIGGKFTLAFFTRCYIGSGTFGSDQITLWRLINRNEGVWVKSLVELASSLIDGQYLRFCGSTNTGNMLLRTSEPSPGNPQHTRYKLIFCDLGEKKKHETVQLIFEDNFPLWKPISVVKCVSITHHVENILPLNLQKRMTKEPRIQRSTFYNGLSRVLGSKVFNWLSTAL</sequence>
<dbReference type="Gene3D" id="1.20.1280.50">
    <property type="match status" value="1"/>
</dbReference>
<dbReference type="InterPro" id="IPR013187">
    <property type="entry name" value="F-box-assoc_dom_typ3"/>
</dbReference>
<dbReference type="AlphaFoldDB" id="A0AAV1E580"/>
<evidence type="ECO:0000313" key="2">
    <source>
        <dbReference type="EMBL" id="CAI9115340.1"/>
    </source>
</evidence>
<evidence type="ECO:0000259" key="1">
    <source>
        <dbReference type="PROSITE" id="PS50181"/>
    </source>
</evidence>
<organism evidence="2 3">
    <name type="scientific">Oldenlandia corymbosa var. corymbosa</name>
    <dbReference type="NCBI Taxonomy" id="529605"/>
    <lineage>
        <taxon>Eukaryota</taxon>
        <taxon>Viridiplantae</taxon>
        <taxon>Streptophyta</taxon>
        <taxon>Embryophyta</taxon>
        <taxon>Tracheophyta</taxon>
        <taxon>Spermatophyta</taxon>
        <taxon>Magnoliopsida</taxon>
        <taxon>eudicotyledons</taxon>
        <taxon>Gunneridae</taxon>
        <taxon>Pentapetalae</taxon>
        <taxon>asterids</taxon>
        <taxon>lamiids</taxon>
        <taxon>Gentianales</taxon>
        <taxon>Rubiaceae</taxon>
        <taxon>Rubioideae</taxon>
        <taxon>Spermacoceae</taxon>
        <taxon>Hedyotis-Oldenlandia complex</taxon>
        <taxon>Oldenlandia</taxon>
    </lineage>
</organism>
<accession>A0AAV1E580</accession>
<dbReference type="NCBIfam" id="TIGR01640">
    <property type="entry name" value="F_box_assoc_1"/>
    <property type="match status" value="1"/>
</dbReference>